<organism evidence="2 3">
    <name type="scientific">Gossypium davidsonii</name>
    <name type="common">Davidson's cotton</name>
    <name type="synonym">Gossypium klotzschianum subsp. davidsonii</name>
    <dbReference type="NCBI Taxonomy" id="34287"/>
    <lineage>
        <taxon>Eukaryota</taxon>
        <taxon>Viridiplantae</taxon>
        <taxon>Streptophyta</taxon>
        <taxon>Embryophyta</taxon>
        <taxon>Tracheophyta</taxon>
        <taxon>Spermatophyta</taxon>
        <taxon>Magnoliopsida</taxon>
        <taxon>eudicotyledons</taxon>
        <taxon>Gunneridae</taxon>
        <taxon>Pentapetalae</taxon>
        <taxon>rosids</taxon>
        <taxon>malvids</taxon>
        <taxon>Malvales</taxon>
        <taxon>Malvaceae</taxon>
        <taxon>Malvoideae</taxon>
        <taxon>Gossypium</taxon>
    </lineage>
</organism>
<sequence>IQQSKTEIVAFILGYICELELLTGERVEREAEETVVEALAGTQALRIVQELGFWAVEVEGDSLVVIMKLRATCIDRLEISNHKWEAKQVAHPLAKEGFCWKRDVWWVEDVPTRIQGLVEEEG</sequence>
<protein>
    <recommendedName>
        <fullName evidence="1">RNase H type-1 domain-containing protein</fullName>
    </recommendedName>
</protein>
<keyword evidence="3" id="KW-1185">Reference proteome</keyword>
<dbReference type="GO" id="GO:0003676">
    <property type="term" value="F:nucleic acid binding"/>
    <property type="evidence" value="ECO:0007669"/>
    <property type="project" value="InterPro"/>
</dbReference>
<evidence type="ECO:0000259" key="1">
    <source>
        <dbReference type="Pfam" id="PF13456"/>
    </source>
</evidence>
<evidence type="ECO:0000313" key="3">
    <source>
        <dbReference type="Proteomes" id="UP000593561"/>
    </source>
</evidence>
<dbReference type="GO" id="GO:0004523">
    <property type="term" value="F:RNA-DNA hybrid ribonuclease activity"/>
    <property type="evidence" value="ECO:0007669"/>
    <property type="project" value="InterPro"/>
</dbReference>
<dbReference type="InterPro" id="IPR002156">
    <property type="entry name" value="RNaseH_domain"/>
</dbReference>
<comment type="caution">
    <text evidence="2">The sequence shown here is derived from an EMBL/GenBank/DDBJ whole genome shotgun (WGS) entry which is preliminary data.</text>
</comment>
<gene>
    <name evidence="2" type="ORF">Godav_025487</name>
</gene>
<name>A0A7J8T8C3_GOSDV</name>
<dbReference type="Proteomes" id="UP000593561">
    <property type="component" value="Unassembled WGS sequence"/>
</dbReference>
<dbReference type="AlphaFoldDB" id="A0A7J8T8C3"/>
<feature type="domain" description="RNase H type-1" evidence="1">
    <location>
        <begin position="25"/>
        <end position="90"/>
    </location>
</feature>
<feature type="non-terminal residue" evidence="2">
    <location>
        <position position="122"/>
    </location>
</feature>
<dbReference type="EMBL" id="JABFAC010238113">
    <property type="protein sequence ID" value="MBA0634443.1"/>
    <property type="molecule type" value="Genomic_DNA"/>
</dbReference>
<reference evidence="2 3" key="1">
    <citation type="journal article" date="2019" name="Genome Biol. Evol.">
        <title>Insights into the evolution of the New World diploid cottons (Gossypium, subgenus Houzingenia) based on genome sequencing.</title>
        <authorList>
            <person name="Grover C.E."/>
            <person name="Arick M.A. 2nd"/>
            <person name="Thrash A."/>
            <person name="Conover J.L."/>
            <person name="Sanders W.S."/>
            <person name="Peterson D.G."/>
            <person name="Frelichowski J.E."/>
            <person name="Scheffler J.A."/>
            <person name="Scheffler B.E."/>
            <person name="Wendel J.F."/>
        </authorList>
    </citation>
    <scope>NUCLEOTIDE SEQUENCE [LARGE SCALE GENOMIC DNA]</scope>
    <source>
        <strain evidence="2">27</strain>
        <tissue evidence="2">Leaf</tissue>
    </source>
</reference>
<proteinExistence type="predicted"/>
<evidence type="ECO:0000313" key="2">
    <source>
        <dbReference type="EMBL" id="MBA0634443.1"/>
    </source>
</evidence>
<accession>A0A7J8T8C3</accession>
<dbReference type="Pfam" id="PF13456">
    <property type="entry name" value="RVT_3"/>
    <property type="match status" value="1"/>
</dbReference>